<name>A0A5B7D175_PORTR</name>
<reference evidence="1 2" key="1">
    <citation type="submission" date="2019-05" db="EMBL/GenBank/DDBJ databases">
        <title>Another draft genome of Portunus trituberculatus and its Hox gene families provides insights of decapod evolution.</title>
        <authorList>
            <person name="Jeong J.-H."/>
            <person name="Song I."/>
            <person name="Kim S."/>
            <person name="Choi T."/>
            <person name="Kim D."/>
            <person name="Ryu S."/>
            <person name="Kim W."/>
        </authorList>
    </citation>
    <scope>NUCLEOTIDE SEQUENCE [LARGE SCALE GENOMIC DNA]</scope>
    <source>
        <tissue evidence="1">Muscle</tissue>
    </source>
</reference>
<evidence type="ECO:0000313" key="2">
    <source>
        <dbReference type="Proteomes" id="UP000324222"/>
    </source>
</evidence>
<dbReference type="EMBL" id="VSRR010000371">
    <property type="protein sequence ID" value="MPC14684.1"/>
    <property type="molecule type" value="Genomic_DNA"/>
</dbReference>
<comment type="caution">
    <text evidence="1">The sequence shown here is derived from an EMBL/GenBank/DDBJ whole genome shotgun (WGS) entry which is preliminary data.</text>
</comment>
<keyword evidence="2" id="KW-1185">Reference proteome</keyword>
<dbReference type="AlphaFoldDB" id="A0A5B7D175"/>
<proteinExistence type="predicted"/>
<sequence length="70" mass="8071">MHDSGNMRGGLFRDASLPMISAPACREHRDFRASLAKLPSELRAFHYSLRPSFLHSLHHLSPSQRQRREC</sequence>
<evidence type="ECO:0000313" key="1">
    <source>
        <dbReference type="EMBL" id="MPC14684.1"/>
    </source>
</evidence>
<protein>
    <submittedName>
        <fullName evidence="1">Uncharacterized protein</fullName>
    </submittedName>
</protein>
<gene>
    <name evidence="1" type="ORF">E2C01_007455</name>
</gene>
<dbReference type="Proteomes" id="UP000324222">
    <property type="component" value="Unassembled WGS sequence"/>
</dbReference>
<accession>A0A5B7D175</accession>
<organism evidence="1 2">
    <name type="scientific">Portunus trituberculatus</name>
    <name type="common">Swimming crab</name>
    <name type="synonym">Neptunus trituberculatus</name>
    <dbReference type="NCBI Taxonomy" id="210409"/>
    <lineage>
        <taxon>Eukaryota</taxon>
        <taxon>Metazoa</taxon>
        <taxon>Ecdysozoa</taxon>
        <taxon>Arthropoda</taxon>
        <taxon>Crustacea</taxon>
        <taxon>Multicrustacea</taxon>
        <taxon>Malacostraca</taxon>
        <taxon>Eumalacostraca</taxon>
        <taxon>Eucarida</taxon>
        <taxon>Decapoda</taxon>
        <taxon>Pleocyemata</taxon>
        <taxon>Brachyura</taxon>
        <taxon>Eubrachyura</taxon>
        <taxon>Portunoidea</taxon>
        <taxon>Portunidae</taxon>
        <taxon>Portuninae</taxon>
        <taxon>Portunus</taxon>
    </lineage>
</organism>